<name>W4LUX4_9BACT</name>
<dbReference type="HOGENOM" id="CLU_3231127_0_0_7"/>
<comment type="caution">
    <text evidence="1">The sequence shown here is derived from an EMBL/GenBank/DDBJ whole genome shotgun (WGS) entry which is preliminary data.</text>
</comment>
<reference evidence="1 2" key="1">
    <citation type="journal article" date="2014" name="Nature">
        <title>An environmental bacterial taxon with a large and distinct metabolic repertoire.</title>
        <authorList>
            <person name="Wilson M.C."/>
            <person name="Mori T."/>
            <person name="Ruckert C."/>
            <person name="Uria A.R."/>
            <person name="Helf M.J."/>
            <person name="Takada K."/>
            <person name="Gernert C."/>
            <person name="Steffens U.A."/>
            <person name="Heycke N."/>
            <person name="Schmitt S."/>
            <person name="Rinke C."/>
            <person name="Helfrich E.J."/>
            <person name="Brachmann A.O."/>
            <person name="Gurgui C."/>
            <person name="Wakimoto T."/>
            <person name="Kracht M."/>
            <person name="Crusemann M."/>
            <person name="Hentschel U."/>
            <person name="Abe I."/>
            <person name="Matsunaga S."/>
            <person name="Kalinowski J."/>
            <person name="Takeyama H."/>
            <person name="Piel J."/>
        </authorList>
    </citation>
    <scope>NUCLEOTIDE SEQUENCE [LARGE SCALE GENOMIC DNA]</scope>
    <source>
        <strain evidence="2">TSY2</strain>
    </source>
</reference>
<proteinExistence type="predicted"/>
<dbReference type="AlphaFoldDB" id="W4LUX4"/>
<sequence>MAQRLFGGDVIPALDYSPALQQYLEFFQTSRDGQVIGMVEIQL</sequence>
<gene>
    <name evidence="1" type="ORF">ETSY2_37580</name>
</gene>
<accession>W4LUX4</accession>
<evidence type="ECO:0000313" key="2">
    <source>
        <dbReference type="Proteomes" id="UP000019140"/>
    </source>
</evidence>
<evidence type="ECO:0000313" key="1">
    <source>
        <dbReference type="EMBL" id="ETX01252.1"/>
    </source>
</evidence>
<dbReference type="EMBL" id="AZHX01001641">
    <property type="protein sequence ID" value="ETX01252.1"/>
    <property type="molecule type" value="Genomic_DNA"/>
</dbReference>
<organism evidence="1 2">
    <name type="scientific">Candidatus Entotheonella gemina</name>
    <dbReference type="NCBI Taxonomy" id="1429439"/>
    <lineage>
        <taxon>Bacteria</taxon>
        <taxon>Pseudomonadati</taxon>
        <taxon>Nitrospinota/Tectimicrobiota group</taxon>
        <taxon>Candidatus Tectimicrobiota</taxon>
        <taxon>Candidatus Entotheonellia</taxon>
        <taxon>Candidatus Entotheonellales</taxon>
        <taxon>Candidatus Entotheonellaceae</taxon>
        <taxon>Candidatus Entotheonella</taxon>
    </lineage>
</organism>
<dbReference type="Proteomes" id="UP000019140">
    <property type="component" value="Unassembled WGS sequence"/>
</dbReference>
<keyword evidence="2" id="KW-1185">Reference proteome</keyword>
<protein>
    <submittedName>
        <fullName evidence="1">Uncharacterized protein</fullName>
    </submittedName>
</protein>